<organism evidence="2 3">
    <name type="scientific">Laetiporus sulphureus 93-53</name>
    <dbReference type="NCBI Taxonomy" id="1314785"/>
    <lineage>
        <taxon>Eukaryota</taxon>
        <taxon>Fungi</taxon>
        <taxon>Dikarya</taxon>
        <taxon>Basidiomycota</taxon>
        <taxon>Agaricomycotina</taxon>
        <taxon>Agaricomycetes</taxon>
        <taxon>Polyporales</taxon>
        <taxon>Laetiporus</taxon>
    </lineage>
</organism>
<feature type="domain" description="Chromo" evidence="1">
    <location>
        <begin position="424"/>
        <end position="483"/>
    </location>
</feature>
<dbReference type="Pfam" id="PF18723">
    <property type="entry name" value="HMUDK_hel"/>
    <property type="match status" value="1"/>
</dbReference>
<dbReference type="Gene3D" id="2.40.50.40">
    <property type="match status" value="1"/>
</dbReference>
<dbReference type="GO" id="GO:0006338">
    <property type="term" value="P:chromatin remodeling"/>
    <property type="evidence" value="ECO:0007669"/>
    <property type="project" value="UniProtKB-ARBA"/>
</dbReference>
<dbReference type="SUPFAM" id="SSF54160">
    <property type="entry name" value="Chromo domain-like"/>
    <property type="match status" value="1"/>
</dbReference>
<evidence type="ECO:0000259" key="1">
    <source>
        <dbReference type="PROSITE" id="PS50013"/>
    </source>
</evidence>
<accession>A0A165G9V5</accession>
<dbReference type="InterPro" id="IPR000953">
    <property type="entry name" value="Chromo/chromo_shadow_dom"/>
</dbReference>
<protein>
    <recommendedName>
        <fullName evidence="1">Chromo domain-containing protein</fullName>
    </recommendedName>
</protein>
<proteinExistence type="predicted"/>
<dbReference type="Proteomes" id="UP000076871">
    <property type="component" value="Unassembled WGS sequence"/>
</dbReference>
<dbReference type="GeneID" id="63827589"/>
<name>A0A165G9V5_9APHY</name>
<dbReference type="PROSITE" id="PS50013">
    <property type="entry name" value="CHROMO_2"/>
    <property type="match status" value="1"/>
</dbReference>
<dbReference type="InterPro" id="IPR023780">
    <property type="entry name" value="Chromo_domain"/>
</dbReference>
<dbReference type="Pfam" id="PF00385">
    <property type="entry name" value="Chromo"/>
    <property type="match status" value="1"/>
</dbReference>
<dbReference type="SMART" id="SM00298">
    <property type="entry name" value="CHROMO"/>
    <property type="match status" value="1"/>
</dbReference>
<dbReference type="EMBL" id="KV427610">
    <property type="protein sequence ID" value="KZT10042.1"/>
    <property type="molecule type" value="Genomic_DNA"/>
</dbReference>
<evidence type="ECO:0000313" key="2">
    <source>
        <dbReference type="EMBL" id="KZT10042.1"/>
    </source>
</evidence>
<dbReference type="CDD" id="cd00024">
    <property type="entry name" value="CD_CSD"/>
    <property type="match status" value="1"/>
</dbReference>
<dbReference type="AlphaFoldDB" id="A0A165G9V5"/>
<keyword evidence="3" id="KW-1185">Reference proteome</keyword>
<dbReference type="InterPro" id="IPR040684">
    <property type="entry name" value="HMUDK_hel"/>
</dbReference>
<dbReference type="STRING" id="1314785.A0A165G9V5"/>
<dbReference type="RefSeq" id="XP_040767782.1">
    <property type="nucleotide sequence ID" value="XM_040910560.1"/>
</dbReference>
<reference evidence="2 3" key="1">
    <citation type="journal article" date="2016" name="Mol. Biol. Evol.">
        <title>Comparative Genomics of Early-Diverging Mushroom-Forming Fungi Provides Insights into the Origins of Lignocellulose Decay Capabilities.</title>
        <authorList>
            <person name="Nagy L.G."/>
            <person name="Riley R."/>
            <person name="Tritt A."/>
            <person name="Adam C."/>
            <person name="Daum C."/>
            <person name="Floudas D."/>
            <person name="Sun H."/>
            <person name="Yadav J.S."/>
            <person name="Pangilinan J."/>
            <person name="Larsson K.H."/>
            <person name="Matsuura K."/>
            <person name="Barry K."/>
            <person name="Labutti K."/>
            <person name="Kuo R."/>
            <person name="Ohm R.A."/>
            <person name="Bhattacharya S.S."/>
            <person name="Shirouzu T."/>
            <person name="Yoshinaga Y."/>
            <person name="Martin F.M."/>
            <person name="Grigoriev I.V."/>
            <person name="Hibbett D.S."/>
        </authorList>
    </citation>
    <scope>NUCLEOTIDE SEQUENCE [LARGE SCALE GENOMIC DNA]</scope>
    <source>
        <strain evidence="2 3">93-53</strain>
    </source>
</reference>
<sequence length="500" mass="57712">MPGLQGFSNGMFACMPVYSKAAVSAQCNAIADAHWHMNVHYDHVMASSKKEVAQSRNVRLEREGICVRTPKLPRLRNVTINGYRFRVSPILDGLFRFMAERHRIFKRRLEGRPAPWTDDPILASYPFTNVFRVYDKTTQFVLHRVIPGGSQDMQESCFRVMLFRLFNHTGTWQLLQDHFGEISWRQFDLKQYESVLSAAYAARRTLYGHAYILPAPRFGAGGINAVNHLRLLQIMMDMNAPERLKRFQYLKDAHGWLCLFPSLSDFTALQLLLDLNMLPHFKWNEDEWVALGPGSMQCIQKIFGEAVKGHEYEAFQYLHATQHEHFSRLGFTPDLLPRLHPDHRPGITMVDLEHSLCECEKYSRERWPNIKGKRTQVGKSTFTPKSITITADLPAHWLEHPPSHVATPHRPPPIRAADGEPPEYEVSHIVAERVTRDSVQYLIRWAGYAPHEDTWQNVADLQGASMALREWQSFKEDIHRKMAVYKHSDSIFGSSGNRRL</sequence>
<evidence type="ECO:0000313" key="3">
    <source>
        <dbReference type="Proteomes" id="UP000076871"/>
    </source>
</evidence>
<dbReference type="InParanoid" id="A0A165G9V5"/>
<dbReference type="InterPro" id="IPR016197">
    <property type="entry name" value="Chromo-like_dom_sf"/>
</dbReference>
<dbReference type="OrthoDB" id="433924at2759"/>
<gene>
    <name evidence="2" type="ORF">LAESUDRAFT_735043</name>
</gene>